<dbReference type="PANTHER" id="PTHR39185:SF1">
    <property type="entry name" value="SWARMING MOTILITY PROTEIN SWRD"/>
    <property type="match status" value="1"/>
</dbReference>
<dbReference type="OrthoDB" id="9799862at2"/>
<sequence>MIDVTRFNDKKFVLNAELIESIEETPDTVITLTNGHKYLVKETIDEVIDKVYSYKSRIFSQFAKVNDN</sequence>
<evidence type="ECO:0000313" key="1">
    <source>
        <dbReference type="EMBL" id="SDN17645.1"/>
    </source>
</evidence>
<keyword evidence="1" id="KW-0969">Cilium</keyword>
<accession>A0A1G9Z929</accession>
<evidence type="ECO:0000313" key="2">
    <source>
        <dbReference type="Proteomes" id="UP000187651"/>
    </source>
</evidence>
<gene>
    <name evidence="1" type="ORF">SAMN05216544_2078</name>
</gene>
<name>A0A1G9Z929_9FIRM</name>
<dbReference type="Pfam" id="PF06289">
    <property type="entry name" value="FlbD"/>
    <property type="match status" value="1"/>
</dbReference>
<protein>
    <submittedName>
        <fullName evidence="1">Flagellar protein FlbD</fullName>
    </submittedName>
</protein>
<organism evidence="1 2">
    <name type="scientific">Lachnospira pectinoschiza</name>
    <dbReference type="NCBI Taxonomy" id="28052"/>
    <lineage>
        <taxon>Bacteria</taxon>
        <taxon>Bacillati</taxon>
        <taxon>Bacillota</taxon>
        <taxon>Clostridia</taxon>
        <taxon>Lachnospirales</taxon>
        <taxon>Lachnospiraceae</taxon>
        <taxon>Lachnospira</taxon>
    </lineage>
</organism>
<keyword evidence="2" id="KW-1185">Reference proteome</keyword>
<reference evidence="2" key="1">
    <citation type="submission" date="2016-10" db="EMBL/GenBank/DDBJ databases">
        <authorList>
            <person name="Varghese N."/>
            <person name="Submissions S."/>
        </authorList>
    </citation>
    <scope>NUCLEOTIDE SEQUENCE [LARGE SCALE GENOMIC DNA]</scope>
    <source>
        <strain evidence="2">M83</strain>
    </source>
</reference>
<dbReference type="PANTHER" id="PTHR39185">
    <property type="entry name" value="SWARMING MOTILITY PROTEIN SWRD"/>
    <property type="match status" value="1"/>
</dbReference>
<keyword evidence="1" id="KW-0282">Flagellum</keyword>
<dbReference type="RefSeq" id="WP_027431352.1">
    <property type="nucleotide sequence ID" value="NZ_FNHZ01000007.1"/>
</dbReference>
<proteinExistence type="predicted"/>
<dbReference type="InterPro" id="IPR009384">
    <property type="entry name" value="SwrD-like"/>
</dbReference>
<dbReference type="EMBL" id="FNHZ01000007">
    <property type="protein sequence ID" value="SDN17645.1"/>
    <property type="molecule type" value="Genomic_DNA"/>
</dbReference>
<dbReference type="Proteomes" id="UP000187651">
    <property type="component" value="Unassembled WGS sequence"/>
</dbReference>
<keyword evidence="1" id="KW-0966">Cell projection</keyword>
<dbReference type="AlphaFoldDB" id="A0A1G9Z929"/>